<gene>
    <name evidence="1" type="ORF">uav_046</name>
</gene>
<proteinExistence type="predicted"/>
<accession>A0A975UWB0</accession>
<organism evidence="1 2">
    <name type="scientific">Pseudomonas phage UAVern</name>
    <dbReference type="NCBI Taxonomy" id="2856997"/>
    <lineage>
        <taxon>Viruses</taxon>
        <taxon>Duplodnaviria</taxon>
        <taxon>Heunggongvirae</taxon>
        <taxon>Uroviricota</taxon>
        <taxon>Caudoviricetes</taxon>
        <taxon>Vandenendeviridae</taxon>
        <taxon>Gorskivirinae</taxon>
        <taxon>Uavernvirus</taxon>
        <taxon>Uavernvirus uavern</taxon>
    </lineage>
</organism>
<dbReference type="Proteomes" id="UP001058093">
    <property type="component" value="Segment"/>
</dbReference>
<protein>
    <submittedName>
        <fullName evidence="1">Uncharacterized protein</fullName>
    </submittedName>
</protein>
<dbReference type="EMBL" id="MZ605293">
    <property type="protein sequence ID" value="QYW06577.1"/>
    <property type="molecule type" value="Genomic_DNA"/>
</dbReference>
<sequence>MQEQEEFNYSLSFHDLNLVDGFKDAYASQNTKLFEAILFTNGMDVSLGYELVHCTHRTINRIEYTGIRVEGYERLDKAWLATGAASVEAQIKAVKDIHLRHDLRKMRSAGCASIEASSAV</sequence>
<reference evidence="1" key="1">
    <citation type="submission" date="2021-07" db="EMBL/GenBank/DDBJ databases">
        <title>Complete genome sequence and phylogenomic analysis of the two lytic bacteriophage isolated from terrestrial biotopes of Antarctica.</title>
        <authorList>
            <person name="Holovan V."/>
            <person name="Rabalski L."/>
            <person name="Zlatohurska M."/>
            <person name="Andriichuk O."/>
            <person name="Budzanivska I."/>
            <person name="Shevchenko O."/>
            <person name="Gupalo A."/>
        </authorList>
    </citation>
    <scope>NUCLEOTIDE SEQUENCE</scope>
</reference>
<evidence type="ECO:0000313" key="1">
    <source>
        <dbReference type="EMBL" id="QYW06577.1"/>
    </source>
</evidence>
<keyword evidence="2" id="KW-1185">Reference proteome</keyword>
<evidence type="ECO:0000313" key="2">
    <source>
        <dbReference type="Proteomes" id="UP001058093"/>
    </source>
</evidence>
<name>A0A975UWB0_9CAUD</name>